<proteinExistence type="predicted"/>
<reference evidence="1 2" key="1">
    <citation type="journal article" date="2022" name="Hortic Res">
        <title>A haplotype resolved chromosomal level avocado genome allows analysis of novel avocado genes.</title>
        <authorList>
            <person name="Nath O."/>
            <person name="Fletcher S.J."/>
            <person name="Hayward A."/>
            <person name="Shaw L.M."/>
            <person name="Masouleh A.K."/>
            <person name="Furtado A."/>
            <person name="Henry R.J."/>
            <person name="Mitter N."/>
        </authorList>
    </citation>
    <scope>NUCLEOTIDE SEQUENCE [LARGE SCALE GENOMIC DNA]</scope>
    <source>
        <strain evidence="2">cv. Hass</strain>
    </source>
</reference>
<protein>
    <submittedName>
        <fullName evidence="1">Uncharacterized protein</fullName>
    </submittedName>
</protein>
<accession>A0ACC2LQT1</accession>
<comment type="caution">
    <text evidence="1">The sequence shown here is derived from an EMBL/GenBank/DDBJ whole genome shotgun (WGS) entry which is preliminary data.</text>
</comment>
<keyword evidence="2" id="KW-1185">Reference proteome</keyword>
<sequence length="473" mass="51867">MLQTAVLLLSFEDFLSWAALPVFFLLKSISMASSSSRDNPLSFSNLPPPIPLSDGEGSLPDPNSQIGSASGSLQNDGLSFSAISDSRTHPSEFSYGAMDGGSSEADFGFRCPGFGEIPLLGTVEMHDRHVFLCYKNPQVWPPRVEAAEFDRLPRLLSAALAARKGAMKKETRLTICEGHDGTETSNGDVLIFPDMVRYRRLTHFDVETFVEEVLVKDTEWLPGTPETLTGSYIFVCCHGSRDQRCGACGPALMMKFREEIEAHGLQSQVSISPCSHIGGHKYAGNVIIFCPNTDGEVTGHWYGYVTPDDVPILLEQHIGKGEVVGYLWRGQMGLSKKDQKNALVLEHQSNFKTGVEKSAKESNQAIKISRDGNEAQIDTVGCCQGTGNSSCCQNPLVENKRISNHINEGMIKTREEKISKENKISGKGACTRKACAMPTWFESWEREDTYAALAVVWAAASVAVAYICYRQLS</sequence>
<name>A0ACC2LQT1_PERAE</name>
<dbReference type="EMBL" id="CM056811">
    <property type="protein sequence ID" value="KAJ8635805.1"/>
    <property type="molecule type" value="Genomic_DNA"/>
</dbReference>
<organism evidence="1 2">
    <name type="scientific">Persea americana</name>
    <name type="common">Avocado</name>
    <dbReference type="NCBI Taxonomy" id="3435"/>
    <lineage>
        <taxon>Eukaryota</taxon>
        <taxon>Viridiplantae</taxon>
        <taxon>Streptophyta</taxon>
        <taxon>Embryophyta</taxon>
        <taxon>Tracheophyta</taxon>
        <taxon>Spermatophyta</taxon>
        <taxon>Magnoliopsida</taxon>
        <taxon>Magnoliidae</taxon>
        <taxon>Laurales</taxon>
        <taxon>Lauraceae</taxon>
        <taxon>Persea</taxon>
    </lineage>
</organism>
<evidence type="ECO:0000313" key="2">
    <source>
        <dbReference type="Proteomes" id="UP001234297"/>
    </source>
</evidence>
<evidence type="ECO:0000313" key="1">
    <source>
        <dbReference type="EMBL" id="KAJ8635805.1"/>
    </source>
</evidence>
<dbReference type="Proteomes" id="UP001234297">
    <property type="component" value="Chromosome 3"/>
</dbReference>
<gene>
    <name evidence="1" type="ORF">MRB53_010072</name>
</gene>